<feature type="active site" evidence="2">
    <location>
        <position position="50"/>
    </location>
</feature>
<dbReference type="Pfam" id="PF02567">
    <property type="entry name" value="PhzC-PhzF"/>
    <property type="match status" value="1"/>
</dbReference>
<dbReference type="PANTHER" id="PTHR13774">
    <property type="entry name" value="PHENAZINE BIOSYNTHESIS PROTEIN"/>
    <property type="match status" value="1"/>
</dbReference>
<reference evidence="3 4" key="1">
    <citation type="submission" date="2019-10" db="EMBL/GenBank/DDBJ databases">
        <title>Alcanivorax sp.PA15-N-34 draft genome sequence.</title>
        <authorList>
            <person name="Liao X."/>
            <person name="Shao Z."/>
        </authorList>
    </citation>
    <scope>NUCLEOTIDE SEQUENCE [LARGE SCALE GENOMIC DNA]</scope>
    <source>
        <strain evidence="3 4">PA15-N-34</strain>
    </source>
</reference>
<name>A0A6N7M2M7_9GAMM</name>
<dbReference type="GO" id="GO:0016853">
    <property type="term" value="F:isomerase activity"/>
    <property type="evidence" value="ECO:0007669"/>
    <property type="project" value="TreeGrafter"/>
</dbReference>
<accession>A0A6N7M2M7</accession>
<dbReference type="InterPro" id="IPR003719">
    <property type="entry name" value="Phenazine_PhzF-like"/>
</dbReference>
<dbReference type="PIRSF" id="PIRSF016184">
    <property type="entry name" value="PhzC_PhzF"/>
    <property type="match status" value="1"/>
</dbReference>
<sequence>MDVMALDYALLDVFAGAPFQGTQIPVVTLDGSAIDAHAKTAIASEFQQTETVFIEPGNSAAPVSVFNGRGQQLFGAHTILAASFVAHEMGLTKDEGAFASFLLKQNDQLIESFVDKTEDGPGAIQFARELHPTIDHYTPEVSKLAAALNTDEKHISFSKYSPMVVCVDKPTLIVPFTKPEHVLTASLNTGYWDALGGHVYTTELFLFAPGTITGESDFHGRILNPDLPRDVYPPIGNVMPEFIAYLAEQKDTADGTHTFSIDRGSLDTRKSLLRAEFDKRSGKALRCRIGGNVVKMGVGSLLYS</sequence>
<organism evidence="3 4">
    <name type="scientific">Alcanivorax sediminis</name>
    <dbReference type="NCBI Taxonomy" id="2663008"/>
    <lineage>
        <taxon>Bacteria</taxon>
        <taxon>Pseudomonadati</taxon>
        <taxon>Pseudomonadota</taxon>
        <taxon>Gammaproteobacteria</taxon>
        <taxon>Oceanospirillales</taxon>
        <taxon>Alcanivoracaceae</taxon>
        <taxon>Alcanivorax</taxon>
    </lineage>
</organism>
<proteinExistence type="inferred from homology"/>
<dbReference type="Proteomes" id="UP000469421">
    <property type="component" value="Unassembled WGS sequence"/>
</dbReference>
<evidence type="ECO:0000313" key="4">
    <source>
        <dbReference type="Proteomes" id="UP000469421"/>
    </source>
</evidence>
<evidence type="ECO:0000313" key="3">
    <source>
        <dbReference type="EMBL" id="MQX54410.1"/>
    </source>
</evidence>
<evidence type="ECO:0000256" key="1">
    <source>
        <dbReference type="ARBA" id="ARBA00008270"/>
    </source>
</evidence>
<evidence type="ECO:0000256" key="2">
    <source>
        <dbReference type="PIRSR" id="PIRSR016184-1"/>
    </source>
</evidence>
<dbReference type="PANTHER" id="PTHR13774:SF32">
    <property type="entry name" value="ANTISENSE-ENHANCING SEQUENCE 1"/>
    <property type="match status" value="1"/>
</dbReference>
<protein>
    <submittedName>
        <fullName evidence="3">PhzF family phenazine biosynthesis protein</fullName>
    </submittedName>
</protein>
<dbReference type="GO" id="GO:0005737">
    <property type="term" value="C:cytoplasm"/>
    <property type="evidence" value="ECO:0007669"/>
    <property type="project" value="TreeGrafter"/>
</dbReference>
<dbReference type="Gene3D" id="3.10.310.10">
    <property type="entry name" value="Diaminopimelate Epimerase, Chain A, domain 1"/>
    <property type="match status" value="2"/>
</dbReference>
<comment type="similarity">
    <text evidence="1">Belongs to the PhzF family.</text>
</comment>
<dbReference type="SUPFAM" id="SSF54506">
    <property type="entry name" value="Diaminopimelate epimerase-like"/>
    <property type="match status" value="1"/>
</dbReference>
<comment type="caution">
    <text evidence="3">The sequence shown here is derived from an EMBL/GenBank/DDBJ whole genome shotgun (WGS) entry which is preliminary data.</text>
</comment>
<dbReference type="EMBL" id="WIRE01000001">
    <property type="protein sequence ID" value="MQX54410.1"/>
    <property type="molecule type" value="Genomic_DNA"/>
</dbReference>
<dbReference type="AlphaFoldDB" id="A0A6N7M2M7"/>
<gene>
    <name evidence="3" type="ORF">GFN93_14230</name>
</gene>
<keyword evidence="4" id="KW-1185">Reference proteome</keyword>